<gene>
    <name evidence="1" type="ORF">HMPREF9336_01118</name>
</gene>
<dbReference type="SUPFAM" id="SSF52540">
    <property type="entry name" value="P-loop containing nucleoside triphosphate hydrolases"/>
    <property type="match status" value="1"/>
</dbReference>
<dbReference type="PANTHER" id="PTHR32309">
    <property type="entry name" value="TYROSINE-PROTEIN KINASE"/>
    <property type="match status" value="1"/>
</dbReference>
<dbReference type="InterPro" id="IPR050445">
    <property type="entry name" value="Bact_polysacc_biosynth/exp"/>
</dbReference>
<dbReference type="Proteomes" id="UP000004816">
    <property type="component" value="Unassembled WGS sequence"/>
</dbReference>
<dbReference type="RefSeq" id="WP_007468647.1">
    <property type="nucleotide sequence ID" value="NZ_KI391954.1"/>
</dbReference>
<dbReference type="eggNOG" id="COG3944">
    <property type="taxonomic scope" value="Bacteria"/>
</dbReference>
<reference evidence="1 2" key="1">
    <citation type="journal article" date="2011" name="Stand. Genomic Sci.">
        <title>High quality draft genome sequence of Segniliparus rugosus CDC 945(T)= (ATCC BAA-974(T)).</title>
        <authorList>
            <person name="Earl A.M."/>
            <person name="Desjardins C.A."/>
            <person name="Fitzgerald M.G."/>
            <person name="Arachchi H.M."/>
            <person name="Zeng Q."/>
            <person name="Mehta T."/>
            <person name="Griggs A."/>
            <person name="Birren B.W."/>
            <person name="Toney N.C."/>
            <person name="Carr J."/>
            <person name="Posey J."/>
            <person name="Butler W.R."/>
        </authorList>
    </citation>
    <scope>NUCLEOTIDE SEQUENCE [LARGE SCALE GENOMIC DNA]</scope>
    <source>
        <strain evidence="2">ATCC BAA-974 / DSM 45345 / CCUG 50838 / CIP 108380 / JCM 13579 / CDC 945</strain>
    </source>
</reference>
<dbReference type="STRING" id="679197.HMPREF9336_01118"/>
<accession>E5XNP7</accession>
<evidence type="ECO:0008006" key="3">
    <source>
        <dbReference type="Google" id="ProtNLM"/>
    </source>
</evidence>
<protein>
    <recommendedName>
        <fullName evidence="3">Capsular polysaccharide biosynthesis protein</fullName>
    </recommendedName>
</protein>
<name>E5XNP7_SEGRC</name>
<organism evidence="1 2">
    <name type="scientific">Segniliparus rugosus (strain ATCC BAA-974 / DSM 45345 / CCUG 50838 / CIP 108380 / JCM 13579 / CDC 945)</name>
    <dbReference type="NCBI Taxonomy" id="679197"/>
    <lineage>
        <taxon>Bacteria</taxon>
        <taxon>Bacillati</taxon>
        <taxon>Actinomycetota</taxon>
        <taxon>Actinomycetes</taxon>
        <taxon>Mycobacteriales</taxon>
        <taxon>Segniliparaceae</taxon>
        <taxon>Segniliparus</taxon>
    </lineage>
</organism>
<dbReference type="HOGENOM" id="CLU_636067_0_0_11"/>
<proteinExistence type="predicted"/>
<dbReference type="InterPro" id="IPR027417">
    <property type="entry name" value="P-loop_NTPase"/>
</dbReference>
<sequence>MKLDEVLSLIRRGWWVALGLALLGAYEGHSYAAKKPVLYSSTSQAYVVVNNSGTSGGDAFNAGQAAQNKMASYTVLAKSRPVTQKVIDALQLTLKPEEVAAHLSVDFAPGTLLLEITATGETARLASDLASETNRQLVNQVEILETPAPGVPAWTRLIPLSESTPPTASKPGTTKLTAAGGLGGLGLGMGLAFLMTRFDPRVRSEKRLAEIFGSDPLSSDDPRAIRARVLAEGNAGRLVAVSGVRAESWPTTRQLADSLAAAGASVLVVDARPVLGGATSAFGMADAEGLAESLRLGEPPHGLGQPEAGSVAVLPSGIARADLPDLLASSQARRALDQLSSAYDHVLVDGVTPTTSPAAAGALRLFVVRPGKASASGYRSESGAESALDSPRLLAVVRRSIVLRWLMGLAGGRSGR</sequence>
<dbReference type="PANTHER" id="PTHR32309:SF31">
    <property type="entry name" value="CAPSULAR EXOPOLYSACCHARIDE FAMILY"/>
    <property type="match status" value="1"/>
</dbReference>
<keyword evidence="2" id="KW-1185">Reference proteome</keyword>
<comment type="caution">
    <text evidence="1">The sequence shown here is derived from an EMBL/GenBank/DDBJ whole genome shotgun (WGS) entry which is preliminary data.</text>
</comment>
<dbReference type="EMBL" id="ACZI02000003">
    <property type="protein sequence ID" value="EFV14037.1"/>
    <property type="molecule type" value="Genomic_DNA"/>
</dbReference>
<dbReference type="AlphaFoldDB" id="E5XNP7"/>
<evidence type="ECO:0000313" key="2">
    <source>
        <dbReference type="Proteomes" id="UP000004816"/>
    </source>
</evidence>
<evidence type="ECO:0000313" key="1">
    <source>
        <dbReference type="EMBL" id="EFV14037.1"/>
    </source>
</evidence>
<dbReference type="Gene3D" id="3.40.50.300">
    <property type="entry name" value="P-loop containing nucleotide triphosphate hydrolases"/>
    <property type="match status" value="1"/>
</dbReference>